<accession>A0A1G8IER5</accession>
<proteinExistence type="predicted"/>
<dbReference type="RefSeq" id="WP_091590242.1">
    <property type="nucleotide sequence ID" value="NZ_FNEE01000001.1"/>
</dbReference>
<dbReference type="InterPro" id="IPR011047">
    <property type="entry name" value="Quinoprotein_ADH-like_sf"/>
</dbReference>
<evidence type="ECO:0000313" key="1">
    <source>
        <dbReference type="EMBL" id="SDI17383.1"/>
    </source>
</evidence>
<dbReference type="SUPFAM" id="SSF50998">
    <property type="entry name" value="Quinoprotein alcohol dehydrogenase-like"/>
    <property type="match status" value="1"/>
</dbReference>
<evidence type="ECO:0000313" key="2">
    <source>
        <dbReference type="Proteomes" id="UP000198894"/>
    </source>
</evidence>
<organism evidence="1 2">
    <name type="scientific">Mesorhizobium muleiense</name>
    <dbReference type="NCBI Taxonomy" id="1004279"/>
    <lineage>
        <taxon>Bacteria</taxon>
        <taxon>Pseudomonadati</taxon>
        <taxon>Pseudomonadota</taxon>
        <taxon>Alphaproteobacteria</taxon>
        <taxon>Hyphomicrobiales</taxon>
        <taxon>Phyllobacteriaceae</taxon>
        <taxon>Mesorhizobium</taxon>
    </lineage>
</organism>
<protein>
    <submittedName>
        <fullName evidence="1">Uncharacterized protein</fullName>
    </submittedName>
</protein>
<dbReference type="AlphaFoldDB" id="A0A1G8IER5"/>
<name>A0A1G8IER5_9HYPH</name>
<gene>
    <name evidence="1" type="ORF">SAMN05428953_101353</name>
</gene>
<sequence length="280" mass="30974">MDRKFIRECITVIAHEGSAASVLVVSTDEDRQSFNSEVFRFSDIEVPPTQIFQVDDWISSMWASSVGTYFLAGVLGDCFTNLSGSFARQQATTNRLFRIWGLHDHAVYAVGADGTCVRFDGARWLPMSEGLSGHLYAISGRQEDNLVCAGDGGFVARYDGARWQPIELPTNAAFRAVHVINREDLYLCGLDGACYLLRGGELTSIDAGGHDLYAIEDFQGETYFASAASGVFKIKGDHLVLVKDKARGYSLSATDRFLWSCGLEQTARFDGENWRKVDFN</sequence>
<dbReference type="Proteomes" id="UP000198894">
    <property type="component" value="Unassembled WGS sequence"/>
</dbReference>
<dbReference type="EMBL" id="FNEE01000001">
    <property type="protein sequence ID" value="SDI17383.1"/>
    <property type="molecule type" value="Genomic_DNA"/>
</dbReference>
<keyword evidence="2" id="KW-1185">Reference proteome</keyword>
<reference evidence="2" key="1">
    <citation type="submission" date="2016-10" db="EMBL/GenBank/DDBJ databases">
        <authorList>
            <person name="Varghese N."/>
            <person name="Submissions S."/>
        </authorList>
    </citation>
    <scope>NUCLEOTIDE SEQUENCE [LARGE SCALE GENOMIC DNA]</scope>
    <source>
        <strain evidence="2">CGMCC 1.11022</strain>
    </source>
</reference>